<organism evidence="3 4">
    <name type="scientific">Rhizoctonia solani</name>
    <dbReference type="NCBI Taxonomy" id="456999"/>
    <lineage>
        <taxon>Eukaryota</taxon>
        <taxon>Fungi</taxon>
        <taxon>Dikarya</taxon>
        <taxon>Basidiomycota</taxon>
        <taxon>Agaricomycotina</taxon>
        <taxon>Agaricomycetes</taxon>
        <taxon>Cantharellales</taxon>
        <taxon>Ceratobasidiaceae</taxon>
        <taxon>Rhizoctonia</taxon>
    </lineage>
</organism>
<comment type="caution">
    <text evidence="3">The sequence shown here is derived from an EMBL/GenBank/DDBJ whole genome shotgun (WGS) entry which is preliminary data.</text>
</comment>
<name>A0A8H3DA48_9AGAM</name>
<feature type="region of interest" description="Disordered" evidence="1">
    <location>
        <begin position="1"/>
        <end position="28"/>
    </location>
</feature>
<proteinExistence type="predicted"/>
<feature type="region of interest" description="Disordered" evidence="1">
    <location>
        <begin position="275"/>
        <end position="340"/>
    </location>
</feature>
<feature type="region of interest" description="Disordered" evidence="1">
    <location>
        <begin position="209"/>
        <end position="236"/>
    </location>
</feature>
<feature type="compositionally biased region" description="Polar residues" evidence="1">
    <location>
        <begin position="317"/>
        <end position="340"/>
    </location>
</feature>
<dbReference type="AlphaFoldDB" id="A0A8H3DA48"/>
<dbReference type="Proteomes" id="UP000663853">
    <property type="component" value="Unassembled WGS sequence"/>
</dbReference>
<keyword evidence="2" id="KW-1133">Transmembrane helix</keyword>
<dbReference type="EMBL" id="CAJMXA010003686">
    <property type="protein sequence ID" value="CAE6511226.1"/>
    <property type="molecule type" value="Genomic_DNA"/>
</dbReference>
<accession>A0A8H3DA48</accession>
<feature type="compositionally biased region" description="Polar residues" evidence="1">
    <location>
        <begin position="18"/>
        <end position="28"/>
    </location>
</feature>
<protein>
    <submittedName>
        <fullName evidence="3">Uncharacterized protein</fullName>
    </submittedName>
</protein>
<evidence type="ECO:0000313" key="3">
    <source>
        <dbReference type="EMBL" id="CAE6511226.1"/>
    </source>
</evidence>
<reference evidence="3" key="1">
    <citation type="submission" date="2021-01" db="EMBL/GenBank/DDBJ databases">
        <authorList>
            <person name="Kaushik A."/>
        </authorList>
    </citation>
    <scope>NUCLEOTIDE SEQUENCE</scope>
    <source>
        <strain evidence="3">AG6-10EEA</strain>
    </source>
</reference>
<keyword evidence="2" id="KW-0812">Transmembrane</keyword>
<evidence type="ECO:0000313" key="4">
    <source>
        <dbReference type="Proteomes" id="UP000663853"/>
    </source>
</evidence>
<feature type="transmembrane region" description="Helical" evidence="2">
    <location>
        <begin position="67"/>
        <end position="92"/>
    </location>
</feature>
<feature type="compositionally biased region" description="Polar residues" evidence="1">
    <location>
        <begin position="1"/>
        <end position="11"/>
    </location>
</feature>
<keyword evidence="2" id="KW-0472">Membrane</keyword>
<sequence>MSSAESVTPTTGRLAGIPTQSVSNTGNFSGVPTNTFTIIASPTNGGNNGGNNGNNNFNSGGGVNSTLYLFTFLTTLLLLLAVSCGIVIRSFVLRRRFHRRVEEAIAAGVLLPGQGDIGMGPGGGIGALRRPIGEKPKMWQVWIDTSNNSSHTYPSVSSEWSKIQPLAATQISEVISESSTLPKIELTQQEASIETSLLDRLGLRSIFRRDRPRTRAAPSINPTPSSPDVPLPTLGYSASALHDGAQANKANPSPVGDRSVQVAVFVAMPDPARPRYIPGASSSPVDENGVKGKQRSFELPSTSTDEHEIPEICIGISQAQLAREPNNTPSQDQTPSAPKP</sequence>
<evidence type="ECO:0000256" key="2">
    <source>
        <dbReference type="SAM" id="Phobius"/>
    </source>
</evidence>
<gene>
    <name evidence="3" type="ORF">RDB_LOCUS128663</name>
</gene>
<evidence type="ECO:0000256" key="1">
    <source>
        <dbReference type="SAM" id="MobiDB-lite"/>
    </source>
</evidence>